<reference evidence="6 7" key="1">
    <citation type="submission" date="2015-06" db="EMBL/GenBank/DDBJ databases">
        <title>Cloning and characterization of the uncialamcin biosynthetic gene cluster.</title>
        <authorList>
            <person name="Yan X."/>
            <person name="Huang T."/>
            <person name="Ge H."/>
            <person name="Shen B."/>
        </authorList>
    </citation>
    <scope>NUCLEOTIDE SEQUENCE [LARGE SCALE GENOMIC DNA]</scope>
    <source>
        <strain evidence="6 7">DCA2648</strain>
    </source>
</reference>
<dbReference type="SMART" id="SM00387">
    <property type="entry name" value="HATPase_c"/>
    <property type="match status" value="1"/>
</dbReference>
<dbReference type="InterPro" id="IPR050482">
    <property type="entry name" value="Sensor_HK_TwoCompSys"/>
</dbReference>
<protein>
    <submittedName>
        <fullName evidence="6">Histidine kinase</fullName>
    </submittedName>
</protein>
<dbReference type="PANTHER" id="PTHR24421:SF56">
    <property type="entry name" value="OXYGEN SENSOR HISTIDINE KINASE RESPONSE REGULATOR DOST"/>
    <property type="match status" value="1"/>
</dbReference>
<keyword evidence="7" id="KW-1185">Reference proteome</keyword>
<evidence type="ECO:0000259" key="4">
    <source>
        <dbReference type="SMART" id="SM00065"/>
    </source>
</evidence>
<evidence type="ECO:0000256" key="2">
    <source>
        <dbReference type="ARBA" id="ARBA00022777"/>
    </source>
</evidence>
<feature type="domain" description="Histidine kinase/HSP90-like ATPase" evidence="5">
    <location>
        <begin position="482"/>
        <end position="572"/>
    </location>
</feature>
<dbReference type="Gene3D" id="1.20.5.1930">
    <property type="match status" value="1"/>
</dbReference>
<proteinExistence type="predicted"/>
<comment type="caution">
    <text evidence="6">The sequence shown here is derived from an EMBL/GenBank/DDBJ whole genome shotgun (WGS) entry which is preliminary data.</text>
</comment>
<dbReference type="SUPFAM" id="SSF55874">
    <property type="entry name" value="ATPase domain of HSP90 chaperone/DNA topoisomerase II/histidine kinase"/>
    <property type="match status" value="1"/>
</dbReference>
<dbReference type="InterPro" id="IPR011712">
    <property type="entry name" value="Sig_transdc_His_kin_sub3_dim/P"/>
</dbReference>
<dbReference type="SUPFAM" id="SSF55781">
    <property type="entry name" value="GAF domain-like"/>
    <property type="match status" value="2"/>
</dbReference>
<dbReference type="InterPro" id="IPR036890">
    <property type="entry name" value="HATPase_C_sf"/>
</dbReference>
<keyword evidence="2 6" id="KW-0418">Kinase</keyword>
<evidence type="ECO:0000313" key="7">
    <source>
        <dbReference type="Proteomes" id="UP000186455"/>
    </source>
</evidence>
<dbReference type="InterPro" id="IPR003594">
    <property type="entry name" value="HATPase_dom"/>
</dbReference>
<feature type="domain" description="GAF" evidence="4">
    <location>
        <begin position="55"/>
        <end position="203"/>
    </location>
</feature>
<dbReference type="Gene3D" id="3.30.450.40">
    <property type="match status" value="2"/>
</dbReference>
<dbReference type="Gene3D" id="3.30.565.10">
    <property type="entry name" value="Histidine kinase-like ATPase, C-terminal domain"/>
    <property type="match status" value="1"/>
</dbReference>
<dbReference type="Pfam" id="PF13185">
    <property type="entry name" value="GAF_2"/>
    <property type="match status" value="2"/>
</dbReference>
<dbReference type="PANTHER" id="PTHR24421">
    <property type="entry name" value="NITRATE/NITRITE SENSOR PROTEIN NARX-RELATED"/>
    <property type="match status" value="1"/>
</dbReference>
<dbReference type="InterPro" id="IPR029016">
    <property type="entry name" value="GAF-like_dom_sf"/>
</dbReference>
<dbReference type="Pfam" id="PF02518">
    <property type="entry name" value="HATPase_c"/>
    <property type="match status" value="1"/>
</dbReference>
<accession>A0A1Q4V973</accession>
<keyword evidence="1" id="KW-0808">Transferase</keyword>
<dbReference type="SMART" id="SM00065">
    <property type="entry name" value="GAF"/>
    <property type="match status" value="2"/>
</dbReference>
<sequence>MTHAQDSGARPAQGGRQECDEQLALLQGRLDAAHSTRDRVQDLMEVVMSVGRDLELEHVLRHVVKAATALVRARYGALGVIGPDHEKLVQFLTVGVDDAEAAVIGSSPSGHGILGELVAHPEPLRLAKLSEHASSYGFPAGHPPMSTFLGVPIRIRGQVFGNLYLTEKLGGAQFDAEDESILTTLAVAAGVAIDNARLYERSQQRELWLQATAEVTQSLLSGSERAVVLALIADRAREIAGADLVVVALPAADRDSLVVELADGLEADRYRALRLAVSSGLIGTAFTRAVPVTSEDMDDPGPAAYLGGPTGLGPGVAIPIGTGAGVRGVLLLVRASGRAPFLAEEIRPVLGFAGTAAVAMELAERRSDTEQIVLLEERDRIARDLHDLAIQRLFATGMTLQSAGRFIDHPEASERVERAVDDLDATIKIIRSTIFGLRTQVEGEGERLRARTVRAVAVAAASLGFSPGLRKEGLLDTQVSRFVADHLLAVLGESLANVVRHARASRVEVTLRTNGREVTLTVADDGVGIEGSGRHSGLRNLSDRAERCGGTMELSSPPGGGTRLVWRVPAAGP</sequence>
<evidence type="ECO:0000256" key="3">
    <source>
        <dbReference type="ARBA" id="ARBA00023012"/>
    </source>
</evidence>
<dbReference type="EMBL" id="LFBV01000002">
    <property type="protein sequence ID" value="OKH94402.1"/>
    <property type="molecule type" value="Genomic_DNA"/>
</dbReference>
<evidence type="ECO:0000313" key="6">
    <source>
        <dbReference type="EMBL" id="OKH94402.1"/>
    </source>
</evidence>
<dbReference type="Pfam" id="PF07730">
    <property type="entry name" value="HisKA_3"/>
    <property type="match status" value="1"/>
</dbReference>
<evidence type="ECO:0000259" key="5">
    <source>
        <dbReference type="SMART" id="SM00387"/>
    </source>
</evidence>
<evidence type="ECO:0000256" key="1">
    <source>
        <dbReference type="ARBA" id="ARBA00022679"/>
    </source>
</evidence>
<dbReference type="InterPro" id="IPR003018">
    <property type="entry name" value="GAF"/>
</dbReference>
<feature type="domain" description="GAF" evidence="4">
    <location>
        <begin position="224"/>
        <end position="370"/>
    </location>
</feature>
<dbReference type="GO" id="GO:0000155">
    <property type="term" value="F:phosphorelay sensor kinase activity"/>
    <property type="evidence" value="ECO:0007669"/>
    <property type="project" value="InterPro"/>
</dbReference>
<gene>
    <name evidence="6" type="ORF">AB852_08810</name>
</gene>
<dbReference type="Proteomes" id="UP000186455">
    <property type="component" value="Unassembled WGS sequence"/>
</dbReference>
<dbReference type="RefSeq" id="WP_073785861.1">
    <property type="nucleotide sequence ID" value="NZ_LFBV01000002.1"/>
</dbReference>
<dbReference type="AlphaFoldDB" id="A0A1Q4V973"/>
<dbReference type="GO" id="GO:0016020">
    <property type="term" value="C:membrane"/>
    <property type="evidence" value="ECO:0007669"/>
    <property type="project" value="InterPro"/>
</dbReference>
<keyword evidence="3" id="KW-0902">Two-component regulatory system</keyword>
<dbReference type="CDD" id="cd16917">
    <property type="entry name" value="HATPase_UhpB-NarQ-NarX-like"/>
    <property type="match status" value="1"/>
</dbReference>
<dbReference type="GO" id="GO:0046983">
    <property type="term" value="F:protein dimerization activity"/>
    <property type="evidence" value="ECO:0007669"/>
    <property type="project" value="InterPro"/>
</dbReference>
<organism evidence="6 7">
    <name type="scientific">Streptomyces uncialis</name>
    <dbReference type="NCBI Taxonomy" id="1048205"/>
    <lineage>
        <taxon>Bacteria</taxon>
        <taxon>Bacillati</taxon>
        <taxon>Actinomycetota</taxon>
        <taxon>Actinomycetes</taxon>
        <taxon>Kitasatosporales</taxon>
        <taxon>Streptomycetaceae</taxon>
        <taxon>Streptomyces</taxon>
    </lineage>
</organism>
<dbReference type="STRING" id="1048205.AB852_08810"/>
<name>A0A1Q4V973_9ACTN</name>